<evidence type="ECO:0000313" key="1">
    <source>
        <dbReference type="EMBL" id="CEM55178.1"/>
    </source>
</evidence>
<organism evidence="1">
    <name type="scientific">Chromera velia CCMP2878</name>
    <dbReference type="NCBI Taxonomy" id="1169474"/>
    <lineage>
        <taxon>Eukaryota</taxon>
        <taxon>Sar</taxon>
        <taxon>Alveolata</taxon>
        <taxon>Colpodellida</taxon>
        <taxon>Chromeraceae</taxon>
        <taxon>Chromera</taxon>
    </lineage>
</organism>
<name>A0A0G4IDM8_9ALVE</name>
<dbReference type="VEuPathDB" id="CryptoDB:Cvel_13333"/>
<reference evidence="1" key="1">
    <citation type="submission" date="2014-11" db="EMBL/GenBank/DDBJ databases">
        <authorList>
            <person name="Otto D Thomas"/>
            <person name="Naeem Raeece"/>
        </authorList>
    </citation>
    <scope>NUCLEOTIDE SEQUENCE</scope>
</reference>
<proteinExistence type="predicted"/>
<accession>A0A0G4IDM8</accession>
<protein>
    <submittedName>
        <fullName evidence="1">Uncharacterized protein</fullName>
    </submittedName>
</protein>
<sequence length="115" mass="12993">MELRGRRCKDFFFLRGRRCKDGSRVLTALENILYLTRQGPLRFMYGYLLRYRSTVETVFGGAFICASTKKILFEKTTDPVEEETTGAGSVDGFGEHSLPGKACRGFFGLRTATVF</sequence>
<dbReference type="AlphaFoldDB" id="A0A0G4IDM8"/>
<gene>
    <name evidence="1" type="ORF">Cvel_13333</name>
</gene>
<dbReference type="EMBL" id="CDMZ01005849">
    <property type="protein sequence ID" value="CEM55178.1"/>
    <property type="molecule type" value="Genomic_DNA"/>
</dbReference>